<name>A0A1V3WK67_MYCKA</name>
<dbReference type="STRING" id="1768.B1T50_27200"/>
<dbReference type="Proteomes" id="UP000188532">
    <property type="component" value="Unassembled WGS sequence"/>
</dbReference>
<dbReference type="EMBL" id="MVBM01000008">
    <property type="protein sequence ID" value="OOK67369.1"/>
    <property type="molecule type" value="Genomic_DNA"/>
</dbReference>
<organism evidence="1 4">
    <name type="scientific">Mycobacterium kansasii</name>
    <dbReference type="NCBI Taxonomy" id="1768"/>
    <lineage>
        <taxon>Bacteria</taxon>
        <taxon>Bacillati</taxon>
        <taxon>Actinomycetota</taxon>
        <taxon>Actinomycetes</taxon>
        <taxon>Mycobacteriales</taxon>
        <taxon>Mycobacteriaceae</taxon>
        <taxon>Mycobacterium</taxon>
    </lineage>
</organism>
<evidence type="ECO:0000313" key="4">
    <source>
        <dbReference type="Proteomes" id="UP000189229"/>
    </source>
</evidence>
<sequence>MVDGDRTGHGSWWPMIEIAEQTVLAEVERRLIQEFPGVTLADVDAAVRKAHARFDASPIRDFVPLFVEKHARSHLAQHHMATSA</sequence>
<dbReference type="AlphaFoldDB" id="A0A1V3WK67"/>
<evidence type="ECO:0000313" key="2">
    <source>
        <dbReference type="EMBL" id="OOK77489.1"/>
    </source>
</evidence>
<dbReference type="EMBL" id="MVBN01000003">
    <property type="protein sequence ID" value="OOK77489.1"/>
    <property type="molecule type" value="Genomic_DNA"/>
</dbReference>
<dbReference type="Gene3D" id="1.10.8.1060">
    <property type="entry name" value="Corynebacterium glutamicum thioredoxin-dependent arsenate reductase, N-terminal domain"/>
    <property type="match status" value="1"/>
</dbReference>
<reference evidence="3 4" key="1">
    <citation type="submission" date="2017-02" db="EMBL/GenBank/DDBJ databases">
        <title>Complete genome sequences of Mycobacterium kansasii strains isolated from rhesus macaques.</title>
        <authorList>
            <person name="Panda A."/>
            <person name="Nagaraj S."/>
            <person name="Zhao X."/>
            <person name="Tettelin H."/>
            <person name="Detolla L.J."/>
        </authorList>
    </citation>
    <scope>NUCLEOTIDE SEQUENCE [LARGE SCALE GENOMIC DNA]</scope>
    <source>
        <strain evidence="2 3">11-3469</strain>
        <strain evidence="1 4">11-3813</strain>
    </source>
</reference>
<dbReference type="NCBIfam" id="NF046112">
    <property type="entry name" value="MSMEG_6209_Nter"/>
    <property type="match status" value="1"/>
</dbReference>
<comment type="caution">
    <text evidence="1">The sequence shown here is derived from an EMBL/GenBank/DDBJ whole genome shotgun (WGS) entry which is preliminary data.</text>
</comment>
<accession>A0A1V3WK67</accession>
<proteinExistence type="predicted"/>
<evidence type="ECO:0000313" key="1">
    <source>
        <dbReference type="EMBL" id="OOK67369.1"/>
    </source>
</evidence>
<gene>
    <name evidence="2" type="ORF">BZL29_3028</name>
    <name evidence="1" type="ORF">BZL30_7572</name>
</gene>
<protein>
    <submittedName>
        <fullName evidence="1">Uncharacterized protein</fullName>
    </submittedName>
</protein>
<dbReference type="Proteomes" id="UP000189229">
    <property type="component" value="Unassembled WGS sequence"/>
</dbReference>
<evidence type="ECO:0000313" key="3">
    <source>
        <dbReference type="Proteomes" id="UP000188532"/>
    </source>
</evidence>